<organism evidence="1">
    <name type="scientific">Escherichia coli</name>
    <dbReference type="NCBI Taxonomy" id="562"/>
    <lineage>
        <taxon>Bacteria</taxon>
        <taxon>Pseudomonadati</taxon>
        <taxon>Pseudomonadota</taxon>
        <taxon>Gammaproteobacteria</taxon>
        <taxon>Enterobacterales</taxon>
        <taxon>Enterobacteriaceae</taxon>
        <taxon>Escherichia</taxon>
    </lineage>
</organism>
<sequence length="287" mass="33399">MFSIEIFSEEISRKRSALSSEIKDCEWRMYAQILDEKHTYMQAELTMMKERAWNSKKFGPGILLYSSSYLKKHRYTDSHKDFPSNEKSIELATLIERYWSSLEAELLRDNVAVIIPEYISMDELFKFHLRYAQKCYKWGELVISDNEDVAFEAFKKASELFDKSMGMVWYKTSVDKRNKLLSIRKESGRKGGMKKAEVYGIIQGKLVELINVLAPEQGWGSKAAAVRVLIEPLWEFVEESDFMIDNQSKKYRLATASQDALAETIIKSWSQNNESIKQAFDANVRKK</sequence>
<evidence type="ECO:0000313" key="1">
    <source>
        <dbReference type="EMBL" id="HAJ5152848.1"/>
    </source>
</evidence>
<dbReference type="EMBL" id="DABGKZ010000056">
    <property type="protein sequence ID" value="HAJ5152848.1"/>
    <property type="molecule type" value="Genomic_DNA"/>
</dbReference>
<dbReference type="RefSeq" id="WP_070713178.1">
    <property type="nucleotide sequence ID" value="NZ_BFJX01000067.1"/>
</dbReference>
<comment type="caution">
    <text evidence="1">The sequence shown here is derived from an EMBL/GenBank/DDBJ whole genome shotgun (WGS) entry which is preliminary data.</text>
</comment>
<name>A0A7B3MMX0_ECOLX</name>
<reference evidence="1" key="1">
    <citation type="journal article" date="2018" name="Genome Biol.">
        <title>SKESA: strategic k-mer extension for scrupulous assemblies.</title>
        <authorList>
            <person name="Souvorov A."/>
            <person name="Agarwala R."/>
            <person name="Lipman D.J."/>
        </authorList>
    </citation>
    <scope>NUCLEOTIDE SEQUENCE [LARGE SCALE GENOMIC DNA]</scope>
    <source>
        <strain evidence="1">Ecoli[ST-219]</strain>
        <strain>ecoli[ST-219]</strain>
    </source>
</reference>
<gene>
    <name evidence="1" type="ORF">HLZ50_22875</name>
</gene>
<dbReference type="AlphaFoldDB" id="A0A7B3MMX0"/>
<reference evidence="1" key="2">
    <citation type="submission" date="2019-11" db="EMBL/GenBank/DDBJ databases">
        <authorList>
            <consortium name="NCBI Pathogen Detection Project"/>
        </authorList>
    </citation>
    <scope>NUCLEOTIDE SEQUENCE</scope>
    <source>
        <strain evidence="1">Ecoli[ST-219]</strain>
    </source>
</reference>
<protein>
    <submittedName>
        <fullName evidence="1">Uncharacterized protein</fullName>
    </submittedName>
</protein>
<proteinExistence type="predicted"/>
<dbReference type="Proteomes" id="UP000840371">
    <property type="component" value="Unassembled WGS sequence"/>
</dbReference>
<accession>A0A7B3MMX0</accession>